<dbReference type="GO" id="GO:0006955">
    <property type="term" value="P:immune response"/>
    <property type="evidence" value="ECO:0007669"/>
    <property type="project" value="TreeGrafter"/>
</dbReference>
<evidence type="ECO:0000256" key="11">
    <source>
        <dbReference type="SAM" id="Phobius"/>
    </source>
</evidence>
<evidence type="ECO:0000256" key="8">
    <source>
        <dbReference type="ARBA" id="ARBA00023170"/>
    </source>
</evidence>
<keyword evidence="5 11" id="KW-1133">Transmembrane helix</keyword>
<dbReference type="InterPro" id="IPR003599">
    <property type="entry name" value="Ig_sub"/>
</dbReference>
<keyword evidence="10" id="KW-0393">Immunoglobulin domain</keyword>
<keyword evidence="3 11" id="KW-0812">Transmembrane</keyword>
<keyword evidence="9" id="KW-0325">Glycoprotein</keyword>
<evidence type="ECO:0000313" key="13">
    <source>
        <dbReference type="Ensembl" id="ENSPMGP00000029200.1"/>
    </source>
</evidence>
<evidence type="ECO:0000256" key="7">
    <source>
        <dbReference type="ARBA" id="ARBA00023157"/>
    </source>
</evidence>
<evidence type="ECO:0000313" key="14">
    <source>
        <dbReference type="Proteomes" id="UP000261520"/>
    </source>
</evidence>
<comment type="subcellular location">
    <subcellularLocation>
        <location evidence="1">Cell membrane</location>
        <topology evidence="1">Single-pass type I membrane protein</topology>
    </subcellularLocation>
</comment>
<dbReference type="GO" id="GO:0031295">
    <property type="term" value="P:T cell costimulation"/>
    <property type="evidence" value="ECO:0007669"/>
    <property type="project" value="TreeGrafter"/>
</dbReference>
<evidence type="ECO:0000256" key="10">
    <source>
        <dbReference type="ARBA" id="ARBA00023319"/>
    </source>
</evidence>
<dbReference type="GO" id="GO:0071222">
    <property type="term" value="P:cellular response to lipopolysaccharide"/>
    <property type="evidence" value="ECO:0007669"/>
    <property type="project" value="TreeGrafter"/>
</dbReference>
<evidence type="ECO:0000256" key="5">
    <source>
        <dbReference type="ARBA" id="ARBA00022989"/>
    </source>
</evidence>
<sequence>MQRTKDCIISLIAPIRSLSMELSRLSGFEEIKCSVRNVFPPPRVTWSTEPPTFHSLQPLTRKQLEGSGLYEVDSRLRTLGQKDLIYICTATSPYSDESWSASYRHRGEGDLRGSEGKDLTLPCFAPSYLNSQTLSWTFSNSDAPKHILTYSVQSGEAVSSQEWAGHVELDGLRVQFGDGSVRLMDPEEEHHTGMYSCVFSTQRSTHTETIEVTISGTDPSYWWVVGLIVAILVVAVVIMLVYLKIRGNCVTLDVYVDFVSVIFATQYCTHKGQNIKPHYYLFETHFTNSPC</sequence>
<dbReference type="Pfam" id="PF07686">
    <property type="entry name" value="V-set"/>
    <property type="match status" value="1"/>
</dbReference>
<dbReference type="InterPro" id="IPR051713">
    <property type="entry name" value="T-cell_Activation_Regulation"/>
</dbReference>
<evidence type="ECO:0000256" key="3">
    <source>
        <dbReference type="ARBA" id="ARBA00022692"/>
    </source>
</evidence>
<keyword evidence="4" id="KW-0732">Signal</keyword>
<evidence type="ECO:0000256" key="6">
    <source>
        <dbReference type="ARBA" id="ARBA00023136"/>
    </source>
</evidence>
<dbReference type="InterPro" id="IPR013106">
    <property type="entry name" value="Ig_V-set"/>
</dbReference>
<accession>A0A3B4BL69</accession>
<keyword evidence="7" id="KW-1015">Disulfide bond</keyword>
<dbReference type="InterPro" id="IPR007110">
    <property type="entry name" value="Ig-like_dom"/>
</dbReference>
<reference evidence="13" key="1">
    <citation type="submission" date="2025-08" db="UniProtKB">
        <authorList>
            <consortium name="Ensembl"/>
        </authorList>
    </citation>
    <scope>IDENTIFICATION</scope>
</reference>
<evidence type="ECO:0000259" key="12">
    <source>
        <dbReference type="PROSITE" id="PS50835"/>
    </source>
</evidence>
<evidence type="ECO:0000256" key="1">
    <source>
        <dbReference type="ARBA" id="ARBA00004251"/>
    </source>
</evidence>
<dbReference type="Gene3D" id="2.60.40.10">
    <property type="entry name" value="Immunoglobulins"/>
    <property type="match status" value="2"/>
</dbReference>
<dbReference type="AlphaFoldDB" id="A0A3B4BL69"/>
<keyword evidence="8" id="KW-0675">Receptor</keyword>
<evidence type="ECO:0000256" key="9">
    <source>
        <dbReference type="ARBA" id="ARBA00023180"/>
    </source>
</evidence>
<evidence type="ECO:0000256" key="2">
    <source>
        <dbReference type="ARBA" id="ARBA00022475"/>
    </source>
</evidence>
<proteinExistence type="predicted"/>
<organism evidence="13 14">
    <name type="scientific">Periophthalmus magnuspinnatus</name>
    <dbReference type="NCBI Taxonomy" id="409849"/>
    <lineage>
        <taxon>Eukaryota</taxon>
        <taxon>Metazoa</taxon>
        <taxon>Chordata</taxon>
        <taxon>Craniata</taxon>
        <taxon>Vertebrata</taxon>
        <taxon>Euteleostomi</taxon>
        <taxon>Actinopterygii</taxon>
        <taxon>Neopterygii</taxon>
        <taxon>Teleostei</taxon>
        <taxon>Neoteleostei</taxon>
        <taxon>Acanthomorphata</taxon>
        <taxon>Gobiaria</taxon>
        <taxon>Gobiiformes</taxon>
        <taxon>Gobioidei</taxon>
        <taxon>Gobiidae</taxon>
        <taxon>Oxudercinae</taxon>
        <taxon>Periophthalmus</taxon>
    </lineage>
</organism>
<dbReference type="InterPro" id="IPR013783">
    <property type="entry name" value="Ig-like_fold"/>
</dbReference>
<dbReference type="SMART" id="SM00409">
    <property type="entry name" value="IG"/>
    <property type="match status" value="1"/>
</dbReference>
<dbReference type="GO" id="GO:0042102">
    <property type="term" value="P:positive regulation of T cell proliferation"/>
    <property type="evidence" value="ECO:0007669"/>
    <property type="project" value="TreeGrafter"/>
</dbReference>
<feature type="transmembrane region" description="Helical" evidence="11">
    <location>
        <begin position="221"/>
        <end position="243"/>
    </location>
</feature>
<dbReference type="GO" id="GO:0007166">
    <property type="term" value="P:cell surface receptor signaling pathway"/>
    <property type="evidence" value="ECO:0007669"/>
    <property type="project" value="TreeGrafter"/>
</dbReference>
<evidence type="ECO:0000256" key="4">
    <source>
        <dbReference type="ARBA" id="ARBA00022729"/>
    </source>
</evidence>
<dbReference type="PANTHER" id="PTHR25466:SF14">
    <property type="entry name" value="BUTYROPHILIN SUBFAMILY 2 MEMBER A2-LIKE-RELATED"/>
    <property type="match status" value="1"/>
</dbReference>
<feature type="domain" description="Ig-like" evidence="12">
    <location>
        <begin position="93"/>
        <end position="213"/>
    </location>
</feature>
<dbReference type="GO" id="GO:0042130">
    <property type="term" value="P:negative regulation of T cell proliferation"/>
    <property type="evidence" value="ECO:0007669"/>
    <property type="project" value="TreeGrafter"/>
</dbReference>
<dbReference type="Ensembl" id="ENSPMGT00000031084.1">
    <property type="protein sequence ID" value="ENSPMGP00000029200.1"/>
    <property type="gene ID" value="ENSPMGG00000023492.1"/>
</dbReference>
<dbReference type="InterPro" id="IPR036179">
    <property type="entry name" value="Ig-like_dom_sf"/>
</dbReference>
<keyword evidence="2" id="KW-1003">Cell membrane</keyword>
<dbReference type="PROSITE" id="PS50835">
    <property type="entry name" value="IG_LIKE"/>
    <property type="match status" value="1"/>
</dbReference>
<reference evidence="13" key="2">
    <citation type="submission" date="2025-09" db="UniProtKB">
        <authorList>
            <consortium name="Ensembl"/>
        </authorList>
    </citation>
    <scope>IDENTIFICATION</scope>
</reference>
<keyword evidence="6 11" id="KW-0472">Membrane</keyword>
<dbReference type="PANTHER" id="PTHR25466">
    <property type="entry name" value="T-LYMPHOCYTE ACTIVATION ANTIGEN"/>
    <property type="match status" value="1"/>
</dbReference>
<name>A0A3B4BL69_9GOBI</name>
<dbReference type="Proteomes" id="UP000261520">
    <property type="component" value="Unplaced"/>
</dbReference>
<protein>
    <recommendedName>
        <fullName evidence="12">Ig-like domain-containing protein</fullName>
    </recommendedName>
</protein>
<dbReference type="GO" id="GO:0009897">
    <property type="term" value="C:external side of plasma membrane"/>
    <property type="evidence" value="ECO:0007669"/>
    <property type="project" value="TreeGrafter"/>
</dbReference>
<keyword evidence="14" id="KW-1185">Reference proteome</keyword>
<dbReference type="SUPFAM" id="SSF48726">
    <property type="entry name" value="Immunoglobulin"/>
    <property type="match status" value="2"/>
</dbReference>
<dbReference type="STRING" id="409849.ENSPMGP00000029200"/>